<keyword evidence="8" id="KW-1185">Reference proteome</keyword>
<dbReference type="Gene3D" id="3.40.190.10">
    <property type="entry name" value="Periplasmic binding protein-like II"/>
    <property type="match status" value="2"/>
</dbReference>
<reference evidence="7 8" key="1">
    <citation type="submission" date="2016-10" db="EMBL/GenBank/DDBJ databases">
        <authorList>
            <person name="de Groot N.N."/>
        </authorList>
    </citation>
    <scope>NUCLEOTIDE SEQUENCE [LARGE SCALE GENOMIC DNA]</scope>
    <source>
        <strain evidence="7 8">CGMCC 1.9157</strain>
    </source>
</reference>
<dbReference type="NCBIfam" id="NF007029">
    <property type="entry name" value="PRK09495.1"/>
    <property type="match status" value="1"/>
</dbReference>
<protein>
    <submittedName>
        <fullName evidence="7">Glutamine transport system substrate-binding protein</fullName>
    </submittedName>
</protein>
<accession>A0A1I5HS69</accession>
<comment type="subcellular location">
    <subcellularLocation>
        <location evidence="1">Cell envelope</location>
    </subcellularLocation>
</comment>
<gene>
    <name evidence="7" type="ORF">SAMN04488056_10798</name>
</gene>
<sequence>MQINLHNKIARKFLCLKIQHHQINHVGTNMKSLLNLACAAAIALTGALFSGSANAQDLIIATDTAFVPFEFKDGDKYTGFDIDMWEAIAKDLDLSYELRPMDFSGIIPALQTGQVDVALAGITIKPSREEVIDFSDGYYESGFLLMVSSDSDIKGAEDLKGKTLAVKTGTSASDYATENFEGTELRKFPNIDNAYLELRTGRVDAAMHDTPNVLYYIKKAGNGQVKTVGKQMMAQQYGIGFPKGSDLVSKVNTVLAAMKEDGRYDAIYKKWFGTVPAK</sequence>
<evidence type="ECO:0000256" key="4">
    <source>
        <dbReference type="RuleBase" id="RU003744"/>
    </source>
</evidence>
<dbReference type="PROSITE" id="PS01039">
    <property type="entry name" value="SBP_BACTERIAL_3"/>
    <property type="match status" value="1"/>
</dbReference>
<evidence type="ECO:0000259" key="5">
    <source>
        <dbReference type="SMART" id="SM00062"/>
    </source>
</evidence>
<evidence type="ECO:0000256" key="2">
    <source>
        <dbReference type="ARBA" id="ARBA00010333"/>
    </source>
</evidence>
<dbReference type="InterPro" id="IPR044132">
    <property type="entry name" value="PBP2_GlnH"/>
</dbReference>
<evidence type="ECO:0000313" key="8">
    <source>
        <dbReference type="Proteomes" id="UP000199236"/>
    </source>
</evidence>
<feature type="domain" description="Solute-binding protein family 3/N-terminal" evidence="5">
    <location>
        <begin position="57"/>
        <end position="275"/>
    </location>
</feature>
<organism evidence="7 8">
    <name type="scientific">Cohaesibacter marisflavi</name>
    <dbReference type="NCBI Taxonomy" id="655353"/>
    <lineage>
        <taxon>Bacteria</taxon>
        <taxon>Pseudomonadati</taxon>
        <taxon>Pseudomonadota</taxon>
        <taxon>Alphaproteobacteria</taxon>
        <taxon>Hyphomicrobiales</taxon>
        <taxon>Cohaesibacteraceae</taxon>
    </lineage>
</organism>
<evidence type="ECO:0000256" key="1">
    <source>
        <dbReference type="ARBA" id="ARBA00004196"/>
    </source>
</evidence>
<dbReference type="GO" id="GO:0030313">
    <property type="term" value="C:cell envelope"/>
    <property type="evidence" value="ECO:0007669"/>
    <property type="project" value="UniProtKB-SubCell"/>
</dbReference>
<dbReference type="EMBL" id="FOVR01000007">
    <property type="protein sequence ID" value="SFO51107.1"/>
    <property type="molecule type" value="Genomic_DNA"/>
</dbReference>
<dbReference type="InterPro" id="IPR018313">
    <property type="entry name" value="SBP_3_CS"/>
</dbReference>
<dbReference type="AlphaFoldDB" id="A0A1I5HS69"/>
<dbReference type="CDD" id="cd00994">
    <property type="entry name" value="PBP2_GlnH"/>
    <property type="match status" value="1"/>
</dbReference>
<dbReference type="GO" id="GO:0015276">
    <property type="term" value="F:ligand-gated monoatomic ion channel activity"/>
    <property type="evidence" value="ECO:0007669"/>
    <property type="project" value="InterPro"/>
</dbReference>
<dbReference type="Proteomes" id="UP000199236">
    <property type="component" value="Unassembled WGS sequence"/>
</dbReference>
<dbReference type="PANTHER" id="PTHR35936:SF38">
    <property type="entry name" value="GLUTAMINE-BINDING PERIPLASMIC PROTEIN"/>
    <property type="match status" value="1"/>
</dbReference>
<evidence type="ECO:0000256" key="3">
    <source>
        <dbReference type="ARBA" id="ARBA00022729"/>
    </source>
</evidence>
<dbReference type="SMART" id="SM00079">
    <property type="entry name" value="PBPe"/>
    <property type="match status" value="1"/>
</dbReference>
<dbReference type="Pfam" id="PF00497">
    <property type="entry name" value="SBP_bac_3"/>
    <property type="match status" value="1"/>
</dbReference>
<dbReference type="STRING" id="655353.SAMN04488056_10798"/>
<name>A0A1I5HS69_9HYPH</name>
<proteinExistence type="inferred from homology"/>
<dbReference type="SUPFAM" id="SSF53850">
    <property type="entry name" value="Periplasmic binding protein-like II"/>
    <property type="match status" value="1"/>
</dbReference>
<evidence type="ECO:0000313" key="7">
    <source>
        <dbReference type="EMBL" id="SFO51107.1"/>
    </source>
</evidence>
<dbReference type="InterPro" id="IPR001320">
    <property type="entry name" value="Iontro_rcpt_C"/>
</dbReference>
<feature type="domain" description="Ionotropic glutamate receptor C-terminal" evidence="6">
    <location>
        <begin position="57"/>
        <end position="274"/>
    </location>
</feature>
<keyword evidence="3" id="KW-0732">Signal</keyword>
<dbReference type="GO" id="GO:0016020">
    <property type="term" value="C:membrane"/>
    <property type="evidence" value="ECO:0007669"/>
    <property type="project" value="InterPro"/>
</dbReference>
<comment type="similarity">
    <text evidence="2 4">Belongs to the bacterial solute-binding protein 3 family.</text>
</comment>
<evidence type="ECO:0000259" key="6">
    <source>
        <dbReference type="SMART" id="SM00079"/>
    </source>
</evidence>
<dbReference type="SMART" id="SM00062">
    <property type="entry name" value="PBPb"/>
    <property type="match status" value="1"/>
</dbReference>
<dbReference type="PANTHER" id="PTHR35936">
    <property type="entry name" value="MEMBRANE-BOUND LYTIC MUREIN TRANSGLYCOSYLASE F"/>
    <property type="match status" value="1"/>
</dbReference>
<dbReference type="InterPro" id="IPR001638">
    <property type="entry name" value="Solute-binding_3/MltF_N"/>
</dbReference>